<dbReference type="Pfam" id="PF13629">
    <property type="entry name" value="T2SS-T3SS_pil_N"/>
    <property type="match status" value="1"/>
</dbReference>
<evidence type="ECO:0000313" key="5">
    <source>
        <dbReference type="EMBL" id="SBS25908.1"/>
    </source>
</evidence>
<feature type="domain" description="Type II/III secretion system secretin-like" evidence="3">
    <location>
        <begin position="239"/>
        <end position="394"/>
    </location>
</feature>
<feature type="signal peptide" evidence="2">
    <location>
        <begin position="1"/>
        <end position="24"/>
    </location>
</feature>
<dbReference type="InterPro" id="IPR050810">
    <property type="entry name" value="Bact_Secretion_Sys_Channel"/>
</dbReference>
<reference evidence="5 6" key="1">
    <citation type="submission" date="2016-06" db="EMBL/GenBank/DDBJ databases">
        <authorList>
            <person name="Kjaerup R.B."/>
            <person name="Dalgaard T.S."/>
            <person name="Juul-Madsen H.R."/>
        </authorList>
    </citation>
    <scope>NUCLEOTIDE SEQUENCE [LARGE SCALE GENOMIC DNA]</scope>
    <source>
        <strain evidence="5 6">CECT 5080</strain>
    </source>
</reference>
<dbReference type="Proteomes" id="UP000092627">
    <property type="component" value="Unassembled WGS sequence"/>
</dbReference>
<dbReference type="AlphaFoldDB" id="A0A1A8T475"/>
<organism evidence="5 6">
    <name type="scientific">Marinomonas aquimarina</name>
    <dbReference type="NCBI Taxonomy" id="295068"/>
    <lineage>
        <taxon>Bacteria</taxon>
        <taxon>Pseudomonadati</taxon>
        <taxon>Pseudomonadota</taxon>
        <taxon>Gammaproteobacteria</taxon>
        <taxon>Oceanospirillales</taxon>
        <taxon>Oceanospirillaceae</taxon>
        <taxon>Marinomonas</taxon>
    </lineage>
</organism>
<dbReference type="Pfam" id="PF00263">
    <property type="entry name" value="Secretin"/>
    <property type="match status" value="1"/>
</dbReference>
<dbReference type="InterPro" id="IPR001775">
    <property type="entry name" value="GspD/PilQ"/>
</dbReference>
<feature type="chain" id="PRO_5008378767" evidence="2">
    <location>
        <begin position="25"/>
        <end position="446"/>
    </location>
</feature>
<dbReference type="InterPro" id="IPR004846">
    <property type="entry name" value="T2SS/T3SS_dom"/>
</dbReference>
<name>A0A1A8T475_9GAMM</name>
<accession>A0A1A8T475</accession>
<keyword evidence="6" id="KW-1185">Reference proteome</keyword>
<gene>
    <name evidence="5" type="primary">gspD</name>
    <name evidence="5" type="ORF">MAQ5080_00404</name>
</gene>
<dbReference type="InterPro" id="IPR032789">
    <property type="entry name" value="T2SS-T3SS_pil_N"/>
</dbReference>
<evidence type="ECO:0000256" key="2">
    <source>
        <dbReference type="SAM" id="SignalP"/>
    </source>
</evidence>
<evidence type="ECO:0000313" key="6">
    <source>
        <dbReference type="Proteomes" id="UP000092627"/>
    </source>
</evidence>
<dbReference type="STRING" id="295068.MAQ5080_00404"/>
<dbReference type="PRINTS" id="PR00811">
    <property type="entry name" value="BCTERIALGSPD"/>
</dbReference>
<keyword evidence="2" id="KW-0732">Signal</keyword>
<dbReference type="EMBL" id="FLOC01000001">
    <property type="protein sequence ID" value="SBS25908.1"/>
    <property type="molecule type" value="Genomic_DNA"/>
</dbReference>
<evidence type="ECO:0000259" key="3">
    <source>
        <dbReference type="Pfam" id="PF00263"/>
    </source>
</evidence>
<comment type="similarity">
    <text evidence="1">Belongs to the bacterial secretin family.</text>
</comment>
<dbReference type="GO" id="GO:0015627">
    <property type="term" value="C:type II protein secretion system complex"/>
    <property type="evidence" value="ECO:0007669"/>
    <property type="project" value="TreeGrafter"/>
</dbReference>
<sequence>MRMIKQWLLGAMLMTVSLSLWSHATLNMAEGEARALSSNQKIGSVFISAPDIADYQVVDNHKVVVFGRSTGKATVILFSEEGATLQTRDIVVSKSVSDVKSHIKAMYPDANVIVNNLDDKVVLSGTVSTEKEKDGINQLVGELLGRSVENYDLEWKTDNGQSLRMDFMRRRSYSGVVNNIEVVTTKQVNVKLSVVEVSHSLIQNFGLDFYSSGQSSGVFVNPLRSISSDNIIAAITAINDDEVGQVLAEPNLSVISGETASFIVGGELPIATVVNDRVNVEYKEFGVRLEMMAKVLTDDNIRLSLMPEVSSVDTQYGNSTYNIPAFKTRRAHTTVELADGQSFVLGGLLNNEERELLRKIPFIGDIPILGSLFRYTETERNKTELLIVATVNLVKPVETGSVRMPTFQRTTNAERFFVLPKIQSKQQASSNRVLSEQILSEGGFKK</sequence>
<evidence type="ECO:0000259" key="4">
    <source>
        <dbReference type="Pfam" id="PF13629"/>
    </source>
</evidence>
<feature type="domain" description="Pilus formation protein N-terminal" evidence="4">
    <location>
        <begin position="23"/>
        <end position="93"/>
    </location>
</feature>
<protein>
    <submittedName>
        <fullName evidence="5">Putative type II secretion system protein D</fullName>
    </submittedName>
</protein>
<dbReference type="PANTHER" id="PTHR30332">
    <property type="entry name" value="PROBABLE GENERAL SECRETION PATHWAY PROTEIN D"/>
    <property type="match status" value="1"/>
</dbReference>
<evidence type="ECO:0000256" key="1">
    <source>
        <dbReference type="RuleBase" id="RU004003"/>
    </source>
</evidence>
<proteinExistence type="inferred from homology"/>
<dbReference type="GO" id="GO:0009306">
    <property type="term" value="P:protein secretion"/>
    <property type="evidence" value="ECO:0007669"/>
    <property type="project" value="InterPro"/>
</dbReference>
<dbReference type="PANTHER" id="PTHR30332:SF17">
    <property type="entry name" value="TYPE IV PILIATION SYSTEM PROTEIN DR_0774-RELATED"/>
    <property type="match status" value="1"/>
</dbReference>